<evidence type="ECO:0000313" key="8">
    <source>
        <dbReference type="EMBL" id="KFL96343.1"/>
    </source>
</evidence>
<dbReference type="EMBL" id="KN050677">
    <property type="protein sequence ID" value="KFL96343.1"/>
    <property type="molecule type" value="Genomic_DNA"/>
</dbReference>
<evidence type="ECO:0000256" key="6">
    <source>
        <dbReference type="ARBA" id="ARBA00047942"/>
    </source>
</evidence>
<evidence type="ECO:0000259" key="7">
    <source>
        <dbReference type="Pfam" id="PF02384"/>
    </source>
</evidence>
<dbReference type="Gene3D" id="3.40.50.150">
    <property type="entry name" value="Vaccinia Virus protein VP39"/>
    <property type="match status" value="1"/>
</dbReference>
<dbReference type="GO" id="GO:0009307">
    <property type="term" value="P:DNA restriction-modification system"/>
    <property type="evidence" value="ECO:0007669"/>
    <property type="project" value="UniProtKB-KW"/>
</dbReference>
<dbReference type="SUPFAM" id="SSF53335">
    <property type="entry name" value="S-adenosyl-L-methionine-dependent methyltransferases"/>
    <property type="match status" value="1"/>
</dbReference>
<proteinExistence type="predicted"/>
<gene>
    <name evidence="8" type="ORF">HMPREF5175_01856</name>
</gene>
<protein>
    <recommendedName>
        <fullName evidence="1">site-specific DNA-methyltransferase (adenine-specific)</fullName>
        <ecNumber evidence="1">2.1.1.72</ecNumber>
    </recommendedName>
</protein>
<evidence type="ECO:0000256" key="2">
    <source>
        <dbReference type="ARBA" id="ARBA00022603"/>
    </source>
</evidence>
<keyword evidence="5" id="KW-0680">Restriction system</keyword>
<feature type="domain" description="DNA methylase adenine-specific" evidence="7">
    <location>
        <begin position="376"/>
        <end position="503"/>
    </location>
</feature>
<dbReference type="PRINTS" id="PR00507">
    <property type="entry name" value="N12N6MTFRASE"/>
</dbReference>
<dbReference type="GO" id="GO:0032259">
    <property type="term" value="P:methylation"/>
    <property type="evidence" value="ECO:0007669"/>
    <property type="project" value="UniProtKB-KW"/>
</dbReference>
<evidence type="ECO:0000256" key="4">
    <source>
        <dbReference type="ARBA" id="ARBA00022691"/>
    </source>
</evidence>
<dbReference type="PANTHER" id="PTHR42933:SF1">
    <property type="entry name" value="SITE-SPECIFIC DNA-METHYLTRANSFERASE (ADENINE-SPECIFIC)"/>
    <property type="match status" value="1"/>
</dbReference>
<keyword evidence="2" id="KW-0489">Methyltransferase</keyword>
<evidence type="ECO:0000313" key="9">
    <source>
        <dbReference type="Proteomes" id="UP000030761"/>
    </source>
</evidence>
<keyword evidence="4" id="KW-0949">S-adenosyl-L-methionine</keyword>
<dbReference type="RefSeq" id="WP_003654786.1">
    <property type="nucleotide sequence ID" value="NZ_KN050677.1"/>
</dbReference>
<dbReference type="InterPro" id="IPR029063">
    <property type="entry name" value="SAM-dependent_MTases_sf"/>
</dbReference>
<dbReference type="Proteomes" id="UP000030761">
    <property type="component" value="Unassembled WGS sequence"/>
</dbReference>
<reference evidence="8 9" key="1">
    <citation type="submission" date="2010-03" db="EMBL/GenBank/DDBJ databases">
        <title>The Genome Sequence of Lactobacillus gasseri strain SV-16A-US.</title>
        <authorList>
            <consortium name="The Broad Institute Genome Sequencing Platform"/>
            <person name="Ward D."/>
            <person name="Earl A."/>
            <person name="Feldgarden M."/>
            <person name="Gevers D."/>
            <person name="Young S.K."/>
            <person name="Zeng Q."/>
            <person name="Koehrsen M."/>
            <person name="Alvarado L."/>
            <person name="Berlin A."/>
            <person name="Bochicchio J."/>
            <person name="Borenstein D."/>
            <person name="Chapman S.B."/>
            <person name="Chen Z."/>
            <person name="Engels R."/>
            <person name="Freedman E."/>
            <person name="Gellesch M."/>
            <person name="Goldberg J."/>
            <person name="Griggs A."/>
            <person name="Gujja S."/>
            <person name="Heilman E."/>
            <person name="Heiman D."/>
            <person name="Hepburn T."/>
            <person name="Howarth C."/>
            <person name="Jen D."/>
            <person name="Larson L."/>
            <person name="Mehta T."/>
            <person name="Park D."/>
            <person name="Pearson M."/>
            <person name="Roberts A."/>
            <person name="Saif S."/>
            <person name="Shea T."/>
            <person name="Shenoy N."/>
            <person name="Sisk P."/>
            <person name="Stolte C."/>
            <person name="Sykes S."/>
            <person name="Thomson T."/>
            <person name="Walk T."/>
            <person name="White J."/>
            <person name="Yandava C."/>
            <person name="Liu Y."/>
            <person name="Xu Q."/>
            <person name="Haas B."/>
            <person name="Nusbaum C."/>
            <person name="Birren B."/>
        </authorList>
    </citation>
    <scope>NUCLEOTIDE SEQUENCE [LARGE SCALE GENOMIC DNA]</scope>
    <source>
        <strain evidence="8 9">SV-16A-US</strain>
    </source>
</reference>
<dbReference type="InterPro" id="IPR003356">
    <property type="entry name" value="DNA_methylase_A-5"/>
</dbReference>
<dbReference type="InterPro" id="IPR051537">
    <property type="entry name" value="DNA_Adenine_Mtase"/>
</dbReference>
<dbReference type="GO" id="GO:0009007">
    <property type="term" value="F:site-specific DNA-methyltransferase (adenine-specific) activity"/>
    <property type="evidence" value="ECO:0007669"/>
    <property type="project" value="UniProtKB-EC"/>
</dbReference>
<evidence type="ECO:0000256" key="3">
    <source>
        <dbReference type="ARBA" id="ARBA00022679"/>
    </source>
</evidence>
<dbReference type="PANTHER" id="PTHR42933">
    <property type="entry name" value="SLR6095 PROTEIN"/>
    <property type="match status" value="1"/>
</dbReference>
<evidence type="ECO:0000256" key="5">
    <source>
        <dbReference type="ARBA" id="ARBA00022747"/>
    </source>
</evidence>
<dbReference type="GO" id="GO:0008170">
    <property type="term" value="F:N-methyltransferase activity"/>
    <property type="evidence" value="ECO:0007669"/>
    <property type="project" value="InterPro"/>
</dbReference>
<organism evidence="8 9">
    <name type="scientific">Lactobacillus gasseri SV-16A-US</name>
    <dbReference type="NCBI Taxonomy" id="575604"/>
    <lineage>
        <taxon>Bacteria</taxon>
        <taxon>Bacillati</taxon>
        <taxon>Bacillota</taxon>
        <taxon>Bacilli</taxon>
        <taxon>Lactobacillales</taxon>
        <taxon>Lactobacillaceae</taxon>
        <taxon>Lactobacillus</taxon>
    </lineage>
</organism>
<sequence length="693" mass="78581">MVKSIEEKVEEYYKNYLDKLGITHYGKTQADLISPSIAKALADAPSKSGGKGKNFPDIMLMLNIPKVNRHIPVMIEAKGSKNKLEKLNKDGEIIQIVPWASDSKVNAKNPHKKGDPNAKAIQEYATNGAYHYAQTILRDPLSGYNEVIFIGINGSRLDNKNHVEDPEQKAYYLSRKNKLQPKHIVELDKSWDLMKSNNVNDLAKILDRLTLSDKELEYLTNKTEDRLEKAVKNIHQKIYDNSILKNSLITNDKLFLFSGLIMAGLQTEGVTQLKPENLTSNDDEDDNDGQIIIRKIKSFLNKRKASQEKMKMITSLLSPIFTKRLLWKNINGQSLIKSLYTDVYKDILPLLESDLQLDFTGKILNSLNDWVSIENDKQNDVVLTPRYITQLMVKLTHTDKDSYVWDTAMGSGGFLVSAMDIMIKDAKDKIQDSEKLKEKINQIKKHQLLGIELLGNIYILAVLNMILMGDGSSNMRNDDSHNVYKRLKFPANVFLLNPPYSAEGKGFNFVKEAFSQMHSGYGAVLIQENAGSGNGLPYTKEILENNTLVASIHMPNDLFNGKASVQTAIYVFKVNDPHNEKKAVTFIDFSDDGYTRQNRKKSSQAVNLRDTDNAKARYQEVIDLVLGNVPDTHYYTESNGKLIRDRITLKGNDWTYTQHLKIDITPTEEDFKKTVADYLSWKVSQVINDGQND</sequence>
<name>A0AB34NWW5_LACGS</name>
<feature type="domain" description="DNA methylase adenine-specific" evidence="7">
    <location>
        <begin position="509"/>
        <end position="601"/>
    </location>
</feature>
<evidence type="ECO:0000256" key="1">
    <source>
        <dbReference type="ARBA" id="ARBA00011900"/>
    </source>
</evidence>
<dbReference type="Pfam" id="PF02384">
    <property type="entry name" value="N6_Mtase"/>
    <property type="match status" value="2"/>
</dbReference>
<keyword evidence="3" id="KW-0808">Transferase</keyword>
<comment type="catalytic activity">
    <reaction evidence="6">
        <text>a 2'-deoxyadenosine in DNA + S-adenosyl-L-methionine = an N(6)-methyl-2'-deoxyadenosine in DNA + S-adenosyl-L-homocysteine + H(+)</text>
        <dbReference type="Rhea" id="RHEA:15197"/>
        <dbReference type="Rhea" id="RHEA-COMP:12418"/>
        <dbReference type="Rhea" id="RHEA-COMP:12419"/>
        <dbReference type="ChEBI" id="CHEBI:15378"/>
        <dbReference type="ChEBI" id="CHEBI:57856"/>
        <dbReference type="ChEBI" id="CHEBI:59789"/>
        <dbReference type="ChEBI" id="CHEBI:90615"/>
        <dbReference type="ChEBI" id="CHEBI:90616"/>
        <dbReference type="EC" id="2.1.1.72"/>
    </reaction>
</comment>
<dbReference type="EC" id="2.1.1.72" evidence="1"/>
<dbReference type="AlphaFoldDB" id="A0AB34NWW5"/>
<accession>A0AB34NWW5</accession>
<dbReference type="GO" id="GO:0003677">
    <property type="term" value="F:DNA binding"/>
    <property type="evidence" value="ECO:0007669"/>
    <property type="project" value="InterPro"/>
</dbReference>